<dbReference type="Proteomes" id="UP000282184">
    <property type="component" value="Unassembled WGS sequence"/>
</dbReference>
<evidence type="ECO:0000313" key="9">
    <source>
        <dbReference type="Proteomes" id="UP000282184"/>
    </source>
</evidence>
<evidence type="ECO:0000259" key="7">
    <source>
        <dbReference type="Pfam" id="PF04998"/>
    </source>
</evidence>
<comment type="catalytic activity">
    <reaction evidence="6">
        <text>RNA(n) + a ribonucleoside 5'-triphosphate = RNA(n+1) + diphosphate</text>
        <dbReference type="Rhea" id="RHEA:21248"/>
        <dbReference type="Rhea" id="RHEA-COMP:14527"/>
        <dbReference type="Rhea" id="RHEA-COMP:17342"/>
        <dbReference type="ChEBI" id="CHEBI:33019"/>
        <dbReference type="ChEBI" id="CHEBI:61557"/>
        <dbReference type="ChEBI" id="CHEBI:140395"/>
        <dbReference type="EC" id="2.7.7.6"/>
    </reaction>
</comment>
<evidence type="ECO:0000256" key="3">
    <source>
        <dbReference type="ARBA" id="ARBA00022679"/>
    </source>
</evidence>
<reference evidence="8 9" key="1">
    <citation type="submission" date="2018-12" db="EMBL/GenBank/DDBJ databases">
        <title>Hymenobacter gummosus sp. nov., isolated from a spring.</title>
        <authorList>
            <person name="Nie L."/>
        </authorList>
    </citation>
    <scope>NUCLEOTIDE SEQUENCE [LARGE SCALE GENOMIC DNA]</scope>
    <source>
        <strain evidence="8 9">KCTC 52166</strain>
    </source>
</reference>
<comment type="caution">
    <text evidence="8">The sequence shown here is derived from an EMBL/GenBank/DDBJ whole genome shotgun (WGS) entry which is preliminary data.</text>
</comment>
<feature type="non-terminal residue" evidence="8">
    <location>
        <position position="1"/>
    </location>
</feature>
<evidence type="ECO:0000256" key="5">
    <source>
        <dbReference type="ARBA" id="ARBA00023163"/>
    </source>
</evidence>
<dbReference type="GO" id="GO:0000428">
    <property type="term" value="C:DNA-directed RNA polymerase complex"/>
    <property type="evidence" value="ECO:0007669"/>
    <property type="project" value="UniProtKB-KW"/>
</dbReference>
<feature type="non-terminal residue" evidence="8">
    <location>
        <position position="94"/>
    </location>
</feature>
<evidence type="ECO:0000256" key="6">
    <source>
        <dbReference type="ARBA" id="ARBA00048552"/>
    </source>
</evidence>
<feature type="domain" description="RNA polymerase Rpb1" evidence="7">
    <location>
        <begin position="35"/>
        <end position="89"/>
    </location>
</feature>
<keyword evidence="2" id="KW-0240">DNA-directed RNA polymerase</keyword>
<dbReference type="RefSeq" id="WP_133372534.1">
    <property type="nucleotide sequence ID" value="NZ_RXOF01000057.1"/>
</dbReference>
<keyword evidence="9" id="KW-1185">Reference proteome</keyword>
<evidence type="ECO:0000313" key="8">
    <source>
        <dbReference type="EMBL" id="RTQ43717.1"/>
    </source>
</evidence>
<evidence type="ECO:0000256" key="2">
    <source>
        <dbReference type="ARBA" id="ARBA00022478"/>
    </source>
</evidence>
<organism evidence="8 9">
    <name type="scientific">Hymenobacter gummosus</name>
    <dbReference type="NCBI Taxonomy" id="1776032"/>
    <lineage>
        <taxon>Bacteria</taxon>
        <taxon>Pseudomonadati</taxon>
        <taxon>Bacteroidota</taxon>
        <taxon>Cytophagia</taxon>
        <taxon>Cytophagales</taxon>
        <taxon>Hymenobacteraceae</taxon>
        <taxon>Hymenobacter</taxon>
    </lineage>
</organism>
<dbReference type="GO" id="GO:0003677">
    <property type="term" value="F:DNA binding"/>
    <property type="evidence" value="ECO:0007669"/>
    <property type="project" value="InterPro"/>
</dbReference>
<dbReference type="GO" id="GO:0006351">
    <property type="term" value="P:DNA-templated transcription"/>
    <property type="evidence" value="ECO:0007669"/>
    <property type="project" value="InterPro"/>
</dbReference>
<keyword evidence="4" id="KW-0548">Nucleotidyltransferase</keyword>
<evidence type="ECO:0000256" key="4">
    <source>
        <dbReference type="ARBA" id="ARBA00022695"/>
    </source>
</evidence>
<dbReference type="SUPFAM" id="SSF64484">
    <property type="entry name" value="beta and beta-prime subunits of DNA dependent RNA-polymerase"/>
    <property type="match status" value="1"/>
</dbReference>
<dbReference type="InterPro" id="IPR007081">
    <property type="entry name" value="RNA_pol_Rpb1_5"/>
</dbReference>
<dbReference type="Pfam" id="PF04998">
    <property type="entry name" value="RNA_pol_Rpb1_5"/>
    <property type="match status" value="1"/>
</dbReference>
<dbReference type="AlphaFoldDB" id="A0A431TUE5"/>
<dbReference type="GO" id="GO:0003899">
    <property type="term" value="F:DNA-directed RNA polymerase activity"/>
    <property type="evidence" value="ECO:0007669"/>
    <property type="project" value="UniProtKB-EC"/>
</dbReference>
<keyword evidence="5" id="KW-0804">Transcription</keyword>
<keyword evidence="3" id="KW-0808">Transferase</keyword>
<dbReference type="EMBL" id="RXOF01000057">
    <property type="protein sequence ID" value="RTQ43717.1"/>
    <property type="molecule type" value="Genomic_DNA"/>
</dbReference>
<evidence type="ECO:0000256" key="1">
    <source>
        <dbReference type="ARBA" id="ARBA00012418"/>
    </source>
</evidence>
<dbReference type="PANTHER" id="PTHR19376:SF54">
    <property type="entry name" value="DNA-DIRECTED RNA POLYMERASE SUBUNIT BETA"/>
    <property type="match status" value="1"/>
</dbReference>
<sequence length="94" mass="9943">ILPAGEEITEAITRRIDQTSIDSVEIRSVLTCEAKRGICARCYGRNLSSGRMVQKGEAVGVIAAQSIGEPGTQLTLRTFHVVGTASNIAVEASI</sequence>
<dbReference type="PANTHER" id="PTHR19376">
    <property type="entry name" value="DNA-DIRECTED RNA POLYMERASE"/>
    <property type="match status" value="1"/>
</dbReference>
<dbReference type="InterPro" id="IPR045867">
    <property type="entry name" value="DNA-dir_RpoC_beta_prime"/>
</dbReference>
<name>A0A431TUE5_9BACT</name>
<accession>A0A431TUE5</accession>
<dbReference type="OrthoDB" id="9815296at2"/>
<gene>
    <name evidence="8" type="ORF">EJV47_27795</name>
</gene>
<protein>
    <recommendedName>
        <fullName evidence="1">DNA-directed RNA polymerase</fullName>
        <ecNumber evidence="1">2.7.7.6</ecNumber>
    </recommendedName>
</protein>
<dbReference type="EC" id="2.7.7.6" evidence="1"/>
<proteinExistence type="predicted"/>